<dbReference type="Proteomes" id="UP000183567">
    <property type="component" value="Unassembled WGS sequence"/>
</dbReference>
<feature type="non-terminal residue" evidence="1">
    <location>
        <position position="1"/>
    </location>
</feature>
<sequence>VTLWVLHESCIQATGEDIRSVVGKIQIFVKVMFSDELKAFRRLGFRHVCPSFCTPAPQY</sequence>
<keyword evidence="2" id="KW-1185">Reference proteome</keyword>
<gene>
    <name evidence="1" type="ORF">AZE42_07133</name>
</gene>
<evidence type="ECO:0000313" key="1">
    <source>
        <dbReference type="EMBL" id="OJA08598.1"/>
    </source>
</evidence>
<name>A0A1J8PH92_9AGAM</name>
<organism evidence="1 2">
    <name type="scientific">Rhizopogon vesiculosus</name>
    <dbReference type="NCBI Taxonomy" id="180088"/>
    <lineage>
        <taxon>Eukaryota</taxon>
        <taxon>Fungi</taxon>
        <taxon>Dikarya</taxon>
        <taxon>Basidiomycota</taxon>
        <taxon>Agaricomycotina</taxon>
        <taxon>Agaricomycetes</taxon>
        <taxon>Agaricomycetidae</taxon>
        <taxon>Boletales</taxon>
        <taxon>Suillineae</taxon>
        <taxon>Rhizopogonaceae</taxon>
        <taxon>Rhizopogon</taxon>
    </lineage>
</organism>
<accession>A0A1J8PH92</accession>
<reference evidence="1 2" key="1">
    <citation type="submission" date="2016-03" db="EMBL/GenBank/DDBJ databases">
        <title>Comparative genomics of the ectomycorrhizal sister species Rhizopogon vinicolor and Rhizopogon vesiculosus (Basidiomycota: Boletales) reveals a divergence of the mating type B locus.</title>
        <authorList>
            <person name="Mujic A.B."/>
            <person name="Kuo A."/>
            <person name="Tritt A."/>
            <person name="Lipzen A."/>
            <person name="Chen C."/>
            <person name="Johnson J."/>
            <person name="Sharma A."/>
            <person name="Barry K."/>
            <person name="Grigoriev I.V."/>
            <person name="Spatafora J.W."/>
        </authorList>
    </citation>
    <scope>NUCLEOTIDE SEQUENCE [LARGE SCALE GENOMIC DNA]</scope>
    <source>
        <strain evidence="1 2">AM-OR11-056</strain>
    </source>
</reference>
<protein>
    <submittedName>
        <fullName evidence="1">Uncharacterized protein</fullName>
    </submittedName>
</protein>
<proteinExistence type="predicted"/>
<evidence type="ECO:0000313" key="2">
    <source>
        <dbReference type="Proteomes" id="UP000183567"/>
    </source>
</evidence>
<comment type="caution">
    <text evidence="1">The sequence shown here is derived from an EMBL/GenBank/DDBJ whole genome shotgun (WGS) entry which is preliminary data.</text>
</comment>
<dbReference type="EMBL" id="LVVM01006248">
    <property type="protein sequence ID" value="OJA08598.1"/>
    <property type="molecule type" value="Genomic_DNA"/>
</dbReference>
<dbReference type="AlphaFoldDB" id="A0A1J8PH92"/>